<name>A0A8K0X3D6_9PEZI</name>
<evidence type="ECO:0000259" key="2">
    <source>
        <dbReference type="PROSITE" id="PS50048"/>
    </source>
</evidence>
<evidence type="ECO:0000313" key="4">
    <source>
        <dbReference type="Proteomes" id="UP000813385"/>
    </source>
</evidence>
<dbReference type="SUPFAM" id="SSF57701">
    <property type="entry name" value="Zn2/Cys6 DNA-binding domain"/>
    <property type="match status" value="1"/>
</dbReference>
<dbReference type="InterPro" id="IPR021858">
    <property type="entry name" value="Fun_TF"/>
</dbReference>
<dbReference type="GO" id="GO:0000981">
    <property type="term" value="F:DNA-binding transcription factor activity, RNA polymerase II-specific"/>
    <property type="evidence" value="ECO:0007669"/>
    <property type="project" value="InterPro"/>
</dbReference>
<evidence type="ECO:0000313" key="3">
    <source>
        <dbReference type="EMBL" id="KAH7359390.1"/>
    </source>
</evidence>
<comment type="caution">
    <text evidence="3">The sequence shown here is derived from an EMBL/GenBank/DDBJ whole genome shotgun (WGS) entry which is preliminary data.</text>
</comment>
<dbReference type="Pfam" id="PF00172">
    <property type="entry name" value="Zn_clus"/>
    <property type="match status" value="1"/>
</dbReference>
<dbReference type="Pfam" id="PF11951">
    <property type="entry name" value="Fungal_trans_2"/>
    <property type="match status" value="1"/>
</dbReference>
<evidence type="ECO:0000256" key="1">
    <source>
        <dbReference type="ARBA" id="ARBA00023242"/>
    </source>
</evidence>
<dbReference type="InterPro" id="IPR053175">
    <property type="entry name" value="DHMBA_Reg_Transcription_Factor"/>
</dbReference>
<gene>
    <name evidence="3" type="ORF">B0T11DRAFT_286256</name>
</gene>
<protein>
    <recommendedName>
        <fullName evidence="2">Zn(2)-C6 fungal-type domain-containing protein</fullName>
    </recommendedName>
</protein>
<accession>A0A8K0X3D6</accession>
<keyword evidence="1" id="KW-0539">Nucleus</keyword>
<reference evidence="3" key="1">
    <citation type="journal article" date="2021" name="Nat. Commun.">
        <title>Genetic determinants of endophytism in the Arabidopsis root mycobiome.</title>
        <authorList>
            <person name="Mesny F."/>
            <person name="Miyauchi S."/>
            <person name="Thiergart T."/>
            <person name="Pickel B."/>
            <person name="Atanasova L."/>
            <person name="Karlsson M."/>
            <person name="Huettel B."/>
            <person name="Barry K.W."/>
            <person name="Haridas S."/>
            <person name="Chen C."/>
            <person name="Bauer D."/>
            <person name="Andreopoulos W."/>
            <person name="Pangilinan J."/>
            <person name="LaButti K."/>
            <person name="Riley R."/>
            <person name="Lipzen A."/>
            <person name="Clum A."/>
            <person name="Drula E."/>
            <person name="Henrissat B."/>
            <person name="Kohler A."/>
            <person name="Grigoriev I.V."/>
            <person name="Martin F.M."/>
            <person name="Hacquard S."/>
        </authorList>
    </citation>
    <scope>NUCLEOTIDE SEQUENCE</scope>
    <source>
        <strain evidence="3">MPI-CAGE-AT-0016</strain>
    </source>
</reference>
<dbReference type="Proteomes" id="UP000813385">
    <property type="component" value="Unassembled WGS sequence"/>
</dbReference>
<dbReference type="InterPro" id="IPR036864">
    <property type="entry name" value="Zn2-C6_fun-type_DNA-bd_sf"/>
</dbReference>
<dbReference type="GO" id="GO:0008270">
    <property type="term" value="F:zinc ion binding"/>
    <property type="evidence" value="ECO:0007669"/>
    <property type="project" value="InterPro"/>
</dbReference>
<dbReference type="SMART" id="SM00066">
    <property type="entry name" value="GAL4"/>
    <property type="match status" value="1"/>
</dbReference>
<sequence>MVNTGRPSRGCTSCKERKVKCDEQKPSCSRCIRLKITCAGYADSWTLSLRQQDAHVAELVRRRVQKAQRRRAEDPNPVVQTLQISPEASSLPRFFHDYCSRSGITFLECLADSYSSGSGSCLPYAIDATALASLSRQQHQTDLMADARTSYGKAITGLREAIHQQSLVKDDSVLITLFVLGMFQTVADEFSFQKSPTSEPGCQPHAQGALALLRYRAEHRLATSLDQGLLVFFRHIRLMELLMTPDRIPTLWYELDTFVNTLPDGPILEPLLRRAAEFRITFMAHELSPFNDRDTQSSGIAAQELINRGLALAQDLQNAADALTHRHGTRSHPSSSFGGYITISSATNIDIASCL</sequence>
<feature type="domain" description="Zn(2)-C6 fungal-type" evidence="2">
    <location>
        <begin position="10"/>
        <end position="38"/>
    </location>
</feature>
<dbReference type="Gene3D" id="4.10.240.10">
    <property type="entry name" value="Zn(2)-C6 fungal-type DNA-binding domain"/>
    <property type="match status" value="1"/>
</dbReference>
<dbReference type="PROSITE" id="PS50048">
    <property type="entry name" value="ZN2_CY6_FUNGAL_2"/>
    <property type="match status" value="1"/>
</dbReference>
<keyword evidence="4" id="KW-1185">Reference proteome</keyword>
<dbReference type="PROSITE" id="PS00463">
    <property type="entry name" value="ZN2_CY6_FUNGAL_1"/>
    <property type="match status" value="1"/>
</dbReference>
<dbReference type="CDD" id="cd00067">
    <property type="entry name" value="GAL4"/>
    <property type="match status" value="1"/>
</dbReference>
<dbReference type="OrthoDB" id="4491390at2759"/>
<proteinExistence type="predicted"/>
<dbReference type="EMBL" id="JAGPXD010000004">
    <property type="protein sequence ID" value="KAH7359390.1"/>
    <property type="molecule type" value="Genomic_DNA"/>
</dbReference>
<dbReference type="InterPro" id="IPR001138">
    <property type="entry name" value="Zn2Cys6_DnaBD"/>
</dbReference>
<dbReference type="PANTHER" id="PTHR38791">
    <property type="entry name" value="ZN(II)2CYS6 TRANSCRIPTION FACTOR (EUROFUNG)-RELATED-RELATED"/>
    <property type="match status" value="1"/>
</dbReference>
<organism evidence="3 4">
    <name type="scientific">Plectosphaerella cucumerina</name>
    <dbReference type="NCBI Taxonomy" id="40658"/>
    <lineage>
        <taxon>Eukaryota</taxon>
        <taxon>Fungi</taxon>
        <taxon>Dikarya</taxon>
        <taxon>Ascomycota</taxon>
        <taxon>Pezizomycotina</taxon>
        <taxon>Sordariomycetes</taxon>
        <taxon>Hypocreomycetidae</taxon>
        <taxon>Glomerellales</taxon>
        <taxon>Plectosphaerellaceae</taxon>
        <taxon>Plectosphaerella</taxon>
    </lineage>
</organism>
<dbReference type="AlphaFoldDB" id="A0A8K0X3D6"/>